<accession>A0A2R5F1Z7</accession>
<reference evidence="1 2" key="1">
    <citation type="journal article" date="2018" name="Environ. Microbiol.">
        <title>Isolation and genomic characterization of Novimethylophilus kurashikiensis gen. nov. sp. nov., a new lanthanide-dependent methylotrophic species of Methylophilaceae.</title>
        <authorList>
            <person name="Lv H."/>
            <person name="Sahin N."/>
            <person name="Tani A."/>
        </authorList>
    </citation>
    <scope>NUCLEOTIDE SEQUENCE [LARGE SCALE GENOMIC DNA]</scope>
    <source>
        <strain evidence="1 2">La2-4</strain>
    </source>
</reference>
<evidence type="ECO:0000313" key="2">
    <source>
        <dbReference type="Proteomes" id="UP000245081"/>
    </source>
</evidence>
<evidence type="ECO:0000313" key="1">
    <source>
        <dbReference type="EMBL" id="GBG12672.1"/>
    </source>
</evidence>
<dbReference type="Proteomes" id="UP000245081">
    <property type="component" value="Unassembled WGS sequence"/>
</dbReference>
<organism evidence="1 2">
    <name type="scientific">Novimethylophilus kurashikiensis</name>
    <dbReference type="NCBI Taxonomy" id="1825523"/>
    <lineage>
        <taxon>Bacteria</taxon>
        <taxon>Pseudomonadati</taxon>
        <taxon>Pseudomonadota</taxon>
        <taxon>Betaproteobacteria</taxon>
        <taxon>Nitrosomonadales</taxon>
        <taxon>Methylophilaceae</taxon>
        <taxon>Novimethylophilus</taxon>
    </lineage>
</organism>
<comment type="caution">
    <text evidence="1">The sequence shown here is derived from an EMBL/GenBank/DDBJ whole genome shotgun (WGS) entry which is preliminary data.</text>
</comment>
<name>A0A2R5F1Z7_9PROT</name>
<keyword evidence="2" id="KW-1185">Reference proteome</keyword>
<protein>
    <submittedName>
        <fullName evidence="1">Uncharacterized protein</fullName>
    </submittedName>
</protein>
<dbReference type="AlphaFoldDB" id="A0A2R5F1Z7"/>
<sequence length="41" mass="4595">MESQSSKVLEIQIDASRNIRYLKAGSGVPLVLIHTIRTQLE</sequence>
<dbReference type="EMBL" id="BDOQ01000001">
    <property type="protein sequence ID" value="GBG12672.1"/>
    <property type="molecule type" value="Genomic_DNA"/>
</dbReference>
<gene>
    <name evidence="1" type="ORF">NMK_0204</name>
</gene>
<proteinExistence type="predicted"/>